<dbReference type="InterPro" id="IPR011079">
    <property type="entry name" value="Ala_racemase_C"/>
</dbReference>
<sequence length="829" mass="94413">MEEWTAARVHTVLESLLTASPRLALPQAIIRQLLTDTRSIQKAAHTLFFAIPGKHYDGHRFIAEAYEKGVRHFVVQKEWHHDFPDVNVWQVKNTVEALQALAAAHRSRFHIPVVGITGSNGKTIVKEWLFMLLAQEYSIVRSPKSFNSQIGVPLSVWQMRPYHQLALFEAGISQSGEMERLERIIRPTVGILTNIGAAHDSGFPNRTTKLQEKLKLFTHARCLIYPSKLKELYPEAWEQLPAHVYHLSWGTHPSAVMQYKVLEEHKEGVRLAVRYQAQSFHLHLPFIDEASIENALSAVAFMLYMDYHPEVIAARVQRLRPLSMRMEVKQGVRHNVLIDDSYSNDVESLHVALSVLQHQAQERRKVVVLSDMLETGLPHSVLYHRIAEMLEAAGVYTLIGVGENICLHRSFFSAIPEVHCFPSTSTLLESGLLDRLHHSHILIKGARKFAFEQLVRHLEQHLHRTLLEVNLDTLMHNYHCVRRRLHPATKIMVMVKAFGYGSGIEEVARMLSFLRADYLAVAYTDEGVRLREQGITLPIMVMNPEADAFEALIEHRLEPELYNHRVLSSFQTLVEMRGESAYPVHIKIDTGMRRLGFEQNEWKALAQHLAQQQHLKVESVFTHLAAADEPAHDSFTRHQLQLFEEACLYFREALHYPFLRHALNSAGILRFPEAQYDMVRLGIALYGIDPSQLLQEELALAVRLSTNIAQIKHIQAGESVGYGRRFMAEKPMHIATINIGYADGFRRALSNGRGVVYVHGKAVPVVGNVCMDMCMIDVSEVPEAKEGDRVIIFENVEQLKELSQRLGTIPYEILTGIGSRVKRVFYTDA</sequence>
<evidence type="ECO:0000256" key="1">
    <source>
        <dbReference type="ARBA" id="ARBA00000316"/>
    </source>
</evidence>
<evidence type="ECO:0000256" key="9">
    <source>
        <dbReference type="ARBA" id="ARBA00023316"/>
    </source>
</evidence>
<dbReference type="GO" id="GO:0030170">
    <property type="term" value="F:pyridoxal phosphate binding"/>
    <property type="evidence" value="ECO:0007669"/>
    <property type="project" value="UniProtKB-UniRule"/>
</dbReference>
<dbReference type="NCBIfam" id="NF008897">
    <property type="entry name" value="PRK11930.1"/>
    <property type="match status" value="1"/>
</dbReference>
<dbReference type="InterPro" id="IPR000821">
    <property type="entry name" value="Ala_racemase"/>
</dbReference>
<dbReference type="RefSeq" id="WP_166918445.1">
    <property type="nucleotide sequence ID" value="NZ_JAASRN010000001.1"/>
</dbReference>
<feature type="modified residue" description="N6-(pyridoxal phosphate)lysine" evidence="10 11">
    <location>
        <position position="496"/>
    </location>
</feature>
<dbReference type="Proteomes" id="UP000537126">
    <property type="component" value="Unassembled WGS sequence"/>
</dbReference>
<keyword evidence="8" id="KW-0131">Cell cycle</keyword>
<feature type="binding site" evidence="10 12">
    <location>
        <position position="771"/>
    </location>
    <ligand>
        <name>substrate</name>
    </ligand>
</feature>
<dbReference type="GO" id="GO:0005524">
    <property type="term" value="F:ATP binding"/>
    <property type="evidence" value="ECO:0007669"/>
    <property type="project" value="InterPro"/>
</dbReference>
<evidence type="ECO:0000256" key="6">
    <source>
        <dbReference type="ARBA" id="ARBA00022984"/>
    </source>
</evidence>
<evidence type="ECO:0000256" key="10">
    <source>
        <dbReference type="HAMAP-Rule" id="MF_01201"/>
    </source>
</evidence>
<dbReference type="Gene3D" id="3.90.190.20">
    <property type="entry name" value="Mur ligase, C-terminal domain"/>
    <property type="match status" value="1"/>
</dbReference>
<dbReference type="Pfam" id="PF01225">
    <property type="entry name" value="Mur_ligase"/>
    <property type="match status" value="1"/>
</dbReference>
<dbReference type="InterPro" id="IPR035911">
    <property type="entry name" value="MurE/MurF_N"/>
</dbReference>
<dbReference type="EC" id="5.1.1.1" evidence="10"/>
<dbReference type="SUPFAM" id="SSF53623">
    <property type="entry name" value="MurD-like peptide ligases, catalytic domain"/>
    <property type="match status" value="1"/>
</dbReference>
<dbReference type="Gene3D" id="3.40.1390.10">
    <property type="entry name" value="MurE/MurF, N-terminal domain"/>
    <property type="match status" value="1"/>
</dbReference>
<dbReference type="SUPFAM" id="SSF63418">
    <property type="entry name" value="MurE/MurF N-terminal domain"/>
    <property type="match status" value="1"/>
</dbReference>
<evidence type="ECO:0000256" key="4">
    <source>
        <dbReference type="ARBA" id="ARBA00022898"/>
    </source>
</evidence>
<dbReference type="Pfam" id="PF02875">
    <property type="entry name" value="Mur_ligase_C"/>
    <property type="match status" value="1"/>
</dbReference>
<keyword evidence="4 10" id="KW-0663">Pyridoxal phosphate</keyword>
<keyword evidence="3" id="KW-0132">Cell division</keyword>
<evidence type="ECO:0000256" key="5">
    <source>
        <dbReference type="ARBA" id="ARBA00022960"/>
    </source>
</evidence>
<comment type="catalytic activity">
    <reaction evidence="1 10">
        <text>L-alanine = D-alanine</text>
        <dbReference type="Rhea" id="RHEA:20249"/>
        <dbReference type="ChEBI" id="CHEBI:57416"/>
        <dbReference type="ChEBI" id="CHEBI:57972"/>
        <dbReference type="EC" id="5.1.1.1"/>
    </reaction>
</comment>
<dbReference type="CDD" id="cd00430">
    <property type="entry name" value="PLPDE_III_AR"/>
    <property type="match status" value="1"/>
</dbReference>
<dbReference type="UniPathway" id="UPA00042">
    <property type="reaction ID" value="UER00497"/>
</dbReference>
<proteinExistence type="inferred from homology"/>
<reference evidence="14 15" key="1">
    <citation type="submission" date="2020-03" db="EMBL/GenBank/DDBJ databases">
        <title>Genomic Encyclopedia of Type Strains, Phase IV (KMG-IV): sequencing the most valuable type-strain genomes for metagenomic binning, comparative biology and taxonomic classification.</title>
        <authorList>
            <person name="Goeker M."/>
        </authorList>
    </citation>
    <scope>NUCLEOTIDE SEQUENCE [LARGE SCALE GENOMIC DNA]</scope>
    <source>
        <strain evidence="14 15">DSM 5718</strain>
    </source>
</reference>
<dbReference type="SUPFAM" id="SSF51419">
    <property type="entry name" value="PLP-binding barrel"/>
    <property type="match status" value="1"/>
</dbReference>
<keyword evidence="6" id="KW-0573">Peptidoglycan synthesis</keyword>
<dbReference type="InterPro" id="IPR004101">
    <property type="entry name" value="Mur_ligase_C"/>
</dbReference>
<dbReference type="GO" id="GO:0030632">
    <property type="term" value="P:D-alanine biosynthetic process"/>
    <property type="evidence" value="ECO:0007669"/>
    <property type="project" value="UniProtKB-UniRule"/>
</dbReference>
<dbReference type="PANTHER" id="PTHR30511:SF0">
    <property type="entry name" value="ALANINE RACEMASE, CATABOLIC-RELATED"/>
    <property type="match status" value="1"/>
</dbReference>
<dbReference type="InterPro" id="IPR009006">
    <property type="entry name" value="Ala_racemase/Decarboxylase_C"/>
</dbReference>
<dbReference type="InterPro" id="IPR036565">
    <property type="entry name" value="Mur-like_cat_sf"/>
</dbReference>
<evidence type="ECO:0000259" key="13">
    <source>
        <dbReference type="SMART" id="SM01005"/>
    </source>
</evidence>
<dbReference type="SMART" id="SM01005">
    <property type="entry name" value="Ala_racemase_C"/>
    <property type="match status" value="1"/>
</dbReference>
<evidence type="ECO:0000313" key="15">
    <source>
        <dbReference type="Proteomes" id="UP000537126"/>
    </source>
</evidence>
<dbReference type="NCBIfam" id="TIGR00492">
    <property type="entry name" value="alr"/>
    <property type="match status" value="1"/>
</dbReference>
<keyword evidence="5" id="KW-0133">Cell shape</keyword>
<dbReference type="InterPro" id="IPR000713">
    <property type="entry name" value="Mur_ligase_N"/>
</dbReference>
<protein>
    <recommendedName>
        <fullName evidence="10">Alanine racemase</fullName>
        <ecNumber evidence="10">5.1.1.1</ecNumber>
    </recommendedName>
</protein>
<dbReference type="Gene3D" id="2.40.37.10">
    <property type="entry name" value="Lyase, Ornithine Decarboxylase, Chain A, domain 1"/>
    <property type="match status" value="1"/>
</dbReference>
<dbReference type="GO" id="GO:0008784">
    <property type="term" value="F:alanine racemase activity"/>
    <property type="evidence" value="ECO:0007669"/>
    <property type="project" value="UniProtKB-UniRule"/>
</dbReference>
<feature type="binding site" evidence="10 12">
    <location>
        <position position="594"/>
    </location>
    <ligand>
        <name>substrate</name>
    </ligand>
</feature>
<feature type="active site" description="Proton acceptor; specific for D-alanine" evidence="10">
    <location>
        <position position="496"/>
    </location>
</feature>
<dbReference type="InterPro" id="IPR029066">
    <property type="entry name" value="PLP-binding_barrel"/>
</dbReference>
<dbReference type="GO" id="GO:0016881">
    <property type="term" value="F:acid-amino acid ligase activity"/>
    <property type="evidence" value="ECO:0007669"/>
    <property type="project" value="InterPro"/>
</dbReference>
<dbReference type="Pfam" id="PF01168">
    <property type="entry name" value="Ala_racemase_N"/>
    <property type="match status" value="1"/>
</dbReference>
<evidence type="ECO:0000256" key="3">
    <source>
        <dbReference type="ARBA" id="ARBA00022618"/>
    </source>
</evidence>
<evidence type="ECO:0000256" key="11">
    <source>
        <dbReference type="PIRSR" id="PIRSR600821-50"/>
    </source>
</evidence>
<comment type="cofactor">
    <cofactor evidence="2 10 11">
        <name>pyridoxal 5'-phosphate</name>
        <dbReference type="ChEBI" id="CHEBI:597326"/>
    </cofactor>
</comment>
<dbReference type="GO" id="GO:0009252">
    <property type="term" value="P:peptidoglycan biosynthetic process"/>
    <property type="evidence" value="ECO:0007669"/>
    <property type="project" value="UniProtKB-KW"/>
</dbReference>
<dbReference type="Gene3D" id="3.40.1190.10">
    <property type="entry name" value="Mur-like, catalytic domain"/>
    <property type="match status" value="1"/>
</dbReference>
<comment type="similarity">
    <text evidence="10">Belongs to the alanine racemase family.</text>
</comment>
<dbReference type="GO" id="GO:0071555">
    <property type="term" value="P:cell wall organization"/>
    <property type="evidence" value="ECO:0007669"/>
    <property type="project" value="UniProtKB-KW"/>
</dbReference>
<accession>A0A846MNM0</accession>
<dbReference type="PANTHER" id="PTHR30511">
    <property type="entry name" value="ALANINE RACEMASE"/>
    <property type="match status" value="1"/>
</dbReference>
<dbReference type="GO" id="GO:0005829">
    <property type="term" value="C:cytosol"/>
    <property type="evidence" value="ECO:0007669"/>
    <property type="project" value="TreeGrafter"/>
</dbReference>
<gene>
    <name evidence="14" type="ORF">FHS56_000664</name>
</gene>
<evidence type="ECO:0000256" key="2">
    <source>
        <dbReference type="ARBA" id="ARBA00001933"/>
    </source>
</evidence>
<comment type="pathway">
    <text evidence="10">Amino-acid biosynthesis; D-alanine biosynthesis; D-alanine from L-alanine: step 1/1.</text>
</comment>
<dbReference type="HAMAP" id="MF_01201">
    <property type="entry name" value="Ala_racemase"/>
    <property type="match status" value="1"/>
</dbReference>
<dbReference type="InterPro" id="IPR013221">
    <property type="entry name" value="Mur_ligase_cen"/>
</dbReference>
<dbReference type="GO" id="GO:0051301">
    <property type="term" value="P:cell division"/>
    <property type="evidence" value="ECO:0007669"/>
    <property type="project" value="UniProtKB-KW"/>
</dbReference>
<dbReference type="InterPro" id="IPR001608">
    <property type="entry name" value="Ala_racemase_N"/>
</dbReference>
<dbReference type="AlphaFoldDB" id="A0A846MNM0"/>
<organism evidence="14 15">
    <name type="scientific">Thermonema lapsum</name>
    <dbReference type="NCBI Taxonomy" id="28195"/>
    <lineage>
        <taxon>Bacteria</taxon>
        <taxon>Pseudomonadati</taxon>
        <taxon>Bacteroidota</taxon>
        <taxon>Cytophagia</taxon>
        <taxon>Cytophagales</taxon>
        <taxon>Thermonemataceae</taxon>
        <taxon>Thermonema</taxon>
    </lineage>
</organism>
<comment type="caution">
    <text evidence="14">The sequence shown here is derived from an EMBL/GenBank/DDBJ whole genome shotgun (WGS) entry which is preliminary data.</text>
</comment>
<dbReference type="SUPFAM" id="SSF50621">
    <property type="entry name" value="Alanine racemase C-terminal domain-like"/>
    <property type="match status" value="1"/>
</dbReference>
<dbReference type="EMBL" id="JAASRN010000001">
    <property type="protein sequence ID" value="NIK73178.1"/>
    <property type="molecule type" value="Genomic_DNA"/>
</dbReference>
<dbReference type="Pfam" id="PF08245">
    <property type="entry name" value="Mur_ligase_M"/>
    <property type="match status" value="1"/>
</dbReference>
<dbReference type="Pfam" id="PF00842">
    <property type="entry name" value="Ala_racemase_C"/>
    <property type="match status" value="1"/>
</dbReference>
<dbReference type="SUPFAM" id="SSF53244">
    <property type="entry name" value="MurD-like peptide ligases, peptide-binding domain"/>
    <property type="match status" value="1"/>
</dbReference>
<keyword evidence="9" id="KW-0961">Cell wall biogenesis/degradation</keyword>
<feature type="active site" description="Proton acceptor; specific for L-alanine" evidence="10">
    <location>
        <position position="722"/>
    </location>
</feature>
<evidence type="ECO:0000313" key="14">
    <source>
        <dbReference type="EMBL" id="NIK73178.1"/>
    </source>
</evidence>
<name>A0A846MNM0_9BACT</name>
<keyword evidence="15" id="KW-1185">Reference proteome</keyword>
<dbReference type="Gene3D" id="3.20.20.10">
    <property type="entry name" value="Alanine racemase"/>
    <property type="match status" value="1"/>
</dbReference>
<dbReference type="InterPro" id="IPR036615">
    <property type="entry name" value="Mur_ligase_C_dom_sf"/>
</dbReference>
<dbReference type="FunFam" id="3.20.20.10:FF:000002">
    <property type="entry name" value="Alanine racemase"/>
    <property type="match status" value="1"/>
</dbReference>
<dbReference type="GO" id="GO:0008360">
    <property type="term" value="P:regulation of cell shape"/>
    <property type="evidence" value="ECO:0007669"/>
    <property type="project" value="UniProtKB-KW"/>
</dbReference>
<dbReference type="PRINTS" id="PR00992">
    <property type="entry name" value="ALARACEMASE"/>
</dbReference>
<comment type="function">
    <text evidence="10">Catalyzes the interconversion of L-alanine and D-alanine. May also act on other amino acids.</text>
</comment>
<keyword evidence="7 10" id="KW-0413">Isomerase</keyword>
<feature type="domain" description="Alanine racemase C-terminal" evidence="13">
    <location>
        <begin position="701"/>
        <end position="826"/>
    </location>
</feature>
<evidence type="ECO:0000256" key="12">
    <source>
        <dbReference type="PIRSR" id="PIRSR600821-52"/>
    </source>
</evidence>
<evidence type="ECO:0000256" key="7">
    <source>
        <dbReference type="ARBA" id="ARBA00023235"/>
    </source>
</evidence>
<evidence type="ECO:0000256" key="8">
    <source>
        <dbReference type="ARBA" id="ARBA00023306"/>
    </source>
</evidence>